<dbReference type="AlphaFoldDB" id="A0A9P5PDS0"/>
<evidence type="ECO:0000313" key="1">
    <source>
        <dbReference type="EMBL" id="KAF9061312.1"/>
    </source>
</evidence>
<protein>
    <submittedName>
        <fullName evidence="1">Uncharacterized protein</fullName>
    </submittedName>
</protein>
<accession>A0A9P5PDS0</accession>
<proteinExistence type="predicted"/>
<gene>
    <name evidence="1" type="ORF">BDP27DRAFT_1429125</name>
</gene>
<evidence type="ECO:0000313" key="2">
    <source>
        <dbReference type="Proteomes" id="UP000772434"/>
    </source>
</evidence>
<comment type="caution">
    <text evidence="1">The sequence shown here is derived from an EMBL/GenBank/DDBJ whole genome shotgun (WGS) entry which is preliminary data.</text>
</comment>
<name>A0A9P5PDS0_9AGAR</name>
<dbReference type="EMBL" id="JADNRY010000207">
    <property type="protein sequence ID" value="KAF9061312.1"/>
    <property type="molecule type" value="Genomic_DNA"/>
</dbReference>
<sequence>MSAYHMSMQAHGLPLYLVENPCASCDSELHPLGPKICGCGIESKTIQLGDGTLKEEHFMWIDAPPPEPKVKCLYHLCREGCPVLGDWVLREMIEEWKAIYDSPFLAEIVAERENNKKIGVYHAHNTTIAKLLLAL</sequence>
<organism evidence="1 2">
    <name type="scientific">Rhodocollybia butyracea</name>
    <dbReference type="NCBI Taxonomy" id="206335"/>
    <lineage>
        <taxon>Eukaryota</taxon>
        <taxon>Fungi</taxon>
        <taxon>Dikarya</taxon>
        <taxon>Basidiomycota</taxon>
        <taxon>Agaricomycotina</taxon>
        <taxon>Agaricomycetes</taxon>
        <taxon>Agaricomycetidae</taxon>
        <taxon>Agaricales</taxon>
        <taxon>Marasmiineae</taxon>
        <taxon>Omphalotaceae</taxon>
        <taxon>Rhodocollybia</taxon>
    </lineage>
</organism>
<keyword evidence="2" id="KW-1185">Reference proteome</keyword>
<reference evidence="1" key="1">
    <citation type="submission" date="2020-11" db="EMBL/GenBank/DDBJ databases">
        <authorList>
            <consortium name="DOE Joint Genome Institute"/>
            <person name="Ahrendt S."/>
            <person name="Riley R."/>
            <person name="Andreopoulos W."/>
            <person name="Labutti K."/>
            <person name="Pangilinan J."/>
            <person name="Ruiz-Duenas F.J."/>
            <person name="Barrasa J.M."/>
            <person name="Sanchez-Garcia M."/>
            <person name="Camarero S."/>
            <person name="Miyauchi S."/>
            <person name="Serrano A."/>
            <person name="Linde D."/>
            <person name="Babiker R."/>
            <person name="Drula E."/>
            <person name="Ayuso-Fernandez I."/>
            <person name="Pacheco R."/>
            <person name="Padilla G."/>
            <person name="Ferreira P."/>
            <person name="Barriuso J."/>
            <person name="Kellner H."/>
            <person name="Castanera R."/>
            <person name="Alfaro M."/>
            <person name="Ramirez L."/>
            <person name="Pisabarro A.G."/>
            <person name="Kuo A."/>
            <person name="Tritt A."/>
            <person name="Lipzen A."/>
            <person name="He G."/>
            <person name="Yan M."/>
            <person name="Ng V."/>
            <person name="Cullen D."/>
            <person name="Martin F."/>
            <person name="Rosso M.-N."/>
            <person name="Henrissat B."/>
            <person name="Hibbett D."/>
            <person name="Martinez A.T."/>
            <person name="Grigoriev I.V."/>
        </authorList>
    </citation>
    <scope>NUCLEOTIDE SEQUENCE</scope>
    <source>
        <strain evidence="1">AH 40177</strain>
    </source>
</reference>
<dbReference type="Proteomes" id="UP000772434">
    <property type="component" value="Unassembled WGS sequence"/>
</dbReference>